<reference evidence="2 3" key="1">
    <citation type="submission" date="2012-07" db="EMBL/GenBank/DDBJ databases">
        <title>The Genome Sequence of Fusobacterium ulcerans 12_1B.</title>
        <authorList>
            <consortium name="The Broad Institute Genome Sequencing Platform"/>
            <person name="Earl A."/>
            <person name="Ward D."/>
            <person name="Feldgarden M."/>
            <person name="Gevers D."/>
            <person name="Strauss J."/>
            <person name="Ambrose C.E."/>
            <person name="Allen-Vercoe E."/>
            <person name="Walker B."/>
            <person name="Young S.K."/>
            <person name="Zeng Q."/>
            <person name="Gargeya S."/>
            <person name="Fitzgerald M."/>
            <person name="Haas B."/>
            <person name="Abouelleil A."/>
            <person name="Alvarado L."/>
            <person name="Arachchi H.M."/>
            <person name="Berlin A.M."/>
            <person name="Chapman S.B."/>
            <person name="Goldberg J."/>
            <person name="Griggs A."/>
            <person name="Gujja S."/>
            <person name="Hansen M."/>
            <person name="Howarth C."/>
            <person name="Imamovic A."/>
            <person name="Larimer J."/>
            <person name="McCowen C."/>
            <person name="Montmayeur A."/>
            <person name="Murphy C."/>
            <person name="Neiman D."/>
            <person name="Pearson M."/>
            <person name="Priest M."/>
            <person name="Roberts A."/>
            <person name="Saif S."/>
            <person name="Shea T."/>
            <person name="Sisk P."/>
            <person name="Sykes S."/>
            <person name="Wortman J."/>
            <person name="Nusbaum C."/>
            <person name="Birren B."/>
        </authorList>
    </citation>
    <scope>NUCLEOTIDE SEQUENCE [LARGE SCALE GENOMIC DNA]</scope>
    <source>
        <strain evidence="2 3">12_1B</strain>
    </source>
</reference>
<dbReference type="AlphaFoldDB" id="H1PQ83"/>
<dbReference type="SUPFAM" id="SSF53448">
    <property type="entry name" value="Nucleotide-diphospho-sugar transferases"/>
    <property type="match status" value="1"/>
</dbReference>
<organism evidence="2 3">
    <name type="scientific">Fusobacterium ulcerans 12-1B</name>
    <dbReference type="NCBI Taxonomy" id="457404"/>
    <lineage>
        <taxon>Bacteria</taxon>
        <taxon>Fusobacteriati</taxon>
        <taxon>Fusobacteriota</taxon>
        <taxon>Fusobacteriia</taxon>
        <taxon>Fusobacteriales</taxon>
        <taxon>Fusobacteriaceae</taxon>
        <taxon>Fusobacterium</taxon>
    </lineage>
</organism>
<proteinExistence type="predicted"/>
<dbReference type="Pfam" id="PF00535">
    <property type="entry name" value="Glycos_transf_2"/>
    <property type="match status" value="1"/>
</dbReference>
<dbReference type="EMBL" id="AGWJ02000002">
    <property type="protein sequence ID" value="EHO83558.1"/>
    <property type="molecule type" value="Genomic_DNA"/>
</dbReference>
<dbReference type="PANTHER" id="PTHR43685">
    <property type="entry name" value="GLYCOSYLTRANSFERASE"/>
    <property type="match status" value="1"/>
</dbReference>
<dbReference type="GO" id="GO:0044010">
    <property type="term" value="P:single-species biofilm formation"/>
    <property type="evidence" value="ECO:0007669"/>
    <property type="project" value="TreeGrafter"/>
</dbReference>
<dbReference type="InterPro" id="IPR050834">
    <property type="entry name" value="Glycosyltransf_2"/>
</dbReference>
<dbReference type="PANTHER" id="PTHR43685:SF13">
    <property type="entry name" value="O ANTIGEN BIOSYNTHESIS RHAMNOSYLTRANSFERASE RFBN"/>
    <property type="match status" value="1"/>
</dbReference>
<dbReference type="CDD" id="cd00761">
    <property type="entry name" value="Glyco_tranf_GTA_type"/>
    <property type="match status" value="1"/>
</dbReference>
<accession>H1PQ83</accession>
<protein>
    <recommendedName>
        <fullName evidence="1">Glycosyltransferase 2-like domain-containing protein</fullName>
    </recommendedName>
</protein>
<feature type="domain" description="Glycosyltransferase 2-like" evidence="1">
    <location>
        <begin position="7"/>
        <end position="164"/>
    </location>
</feature>
<evidence type="ECO:0000313" key="3">
    <source>
        <dbReference type="Proteomes" id="UP000003233"/>
    </source>
</evidence>
<evidence type="ECO:0000259" key="1">
    <source>
        <dbReference type="Pfam" id="PF00535"/>
    </source>
</evidence>
<dbReference type="InterPro" id="IPR001173">
    <property type="entry name" value="Glyco_trans_2-like"/>
</dbReference>
<dbReference type="RefSeq" id="WP_008695921.1">
    <property type="nucleotide sequence ID" value="NZ_KE161007.1"/>
</dbReference>
<dbReference type="PATRIC" id="fig|457404.5.peg.680"/>
<evidence type="ECO:0000313" key="2">
    <source>
        <dbReference type="EMBL" id="EHO83558.1"/>
    </source>
</evidence>
<name>H1PQ83_9FUSO</name>
<sequence length="283" mass="33212">MKNEKITIIVPIYNGEIYIKKLVEKLKEQKGNFSIELIALVSFSKDKSLEISKKLFDKVLEIKKFNHAKTRHEGALIAEGDILVFITQDILPYDNNWLKELVNPLNENIIASFSKQIAYEEHSEIEKIIRRFNYPDENRICNKQNEKVNGRKNIFYSDASSAILKIEFFKLGGYDFLTPTSEDVYLASKIIESGKSFIYTAKSKIWHSHQLSLKDSYKRYRDIGKFEKLFEKEIDFSKTENEGKKLLMYLIKELIKKRKIKESLYIPFDIGVRWLGYKVGKKI</sequence>
<dbReference type="HOGENOM" id="CLU_061778_0_1_0"/>
<dbReference type="Proteomes" id="UP000003233">
    <property type="component" value="Unassembled WGS sequence"/>
</dbReference>
<dbReference type="InterPro" id="IPR029044">
    <property type="entry name" value="Nucleotide-diphossugar_trans"/>
</dbReference>
<comment type="caution">
    <text evidence="2">The sequence shown here is derived from an EMBL/GenBank/DDBJ whole genome shotgun (WGS) entry which is preliminary data.</text>
</comment>
<keyword evidence="3" id="KW-1185">Reference proteome</keyword>
<gene>
    <name evidence="2" type="ORF">HMPREF0402_00576</name>
</gene>
<dbReference type="BioCyc" id="FSP457404-HMP:GTSQ-577-MONOMER"/>
<dbReference type="Gene3D" id="3.90.550.10">
    <property type="entry name" value="Spore Coat Polysaccharide Biosynthesis Protein SpsA, Chain A"/>
    <property type="match status" value="1"/>
</dbReference>